<dbReference type="InterPro" id="IPR046497">
    <property type="entry name" value="DUF6590"/>
</dbReference>
<dbReference type="Pfam" id="PF20233">
    <property type="entry name" value="DUF6590"/>
    <property type="match status" value="1"/>
</dbReference>
<gene>
    <name evidence="3" type="ORF">P280DRAFT_439960</name>
</gene>
<organism evidence="3 4">
    <name type="scientific">Massarina eburnea CBS 473.64</name>
    <dbReference type="NCBI Taxonomy" id="1395130"/>
    <lineage>
        <taxon>Eukaryota</taxon>
        <taxon>Fungi</taxon>
        <taxon>Dikarya</taxon>
        <taxon>Ascomycota</taxon>
        <taxon>Pezizomycotina</taxon>
        <taxon>Dothideomycetes</taxon>
        <taxon>Pleosporomycetidae</taxon>
        <taxon>Pleosporales</taxon>
        <taxon>Massarineae</taxon>
        <taxon>Massarinaceae</taxon>
        <taxon>Massarina</taxon>
    </lineage>
</organism>
<dbReference type="PANTHER" id="PTHR35391">
    <property type="entry name" value="C2H2-TYPE DOMAIN-CONTAINING PROTEIN-RELATED"/>
    <property type="match status" value="1"/>
</dbReference>
<evidence type="ECO:0000313" key="4">
    <source>
        <dbReference type="Proteomes" id="UP000799753"/>
    </source>
</evidence>
<name>A0A6A6SGL6_9PLEO</name>
<proteinExistence type="predicted"/>
<feature type="region of interest" description="Disordered" evidence="1">
    <location>
        <begin position="58"/>
        <end position="86"/>
    </location>
</feature>
<dbReference type="AlphaFoldDB" id="A0A6A6SGL6"/>
<evidence type="ECO:0000256" key="1">
    <source>
        <dbReference type="SAM" id="MobiDB-lite"/>
    </source>
</evidence>
<sequence>MPPGNISWIWSEQHNDHYYVATENGQFVYHWSRQEPNVAQPTVHQPNIDGYQFRTTGYQQGTAPYQPVTSNNSSNTPGYGSSIYRHQSSGFGHQYSSLGGTTEYQPNRQQQITMGAEADRPRIDSGVATLPHDPVTVSDDVRPTLPDLIHGTPGLEEPLDHSYRVRFGSEAYQFFKEGKVFMMLHIQAASAQALHQDNENITVVKYGEQAFSQIRRFVIMEVRRGFVYACPISTYSQRGTLKNGCIPGEHSVVYVEGTLPFRYPGENLVKAPIAVRPTHNEPLTLHAASRLHFGKVYPIEMNVKVKDLGKVVPQDLTNLLAYYREHNRHGY</sequence>
<accession>A0A6A6SGL6</accession>
<dbReference type="Proteomes" id="UP000799753">
    <property type="component" value="Unassembled WGS sequence"/>
</dbReference>
<dbReference type="EMBL" id="MU006776">
    <property type="protein sequence ID" value="KAF2646177.1"/>
    <property type="molecule type" value="Genomic_DNA"/>
</dbReference>
<protein>
    <recommendedName>
        <fullName evidence="2">DUF6590 domain-containing protein</fullName>
    </recommendedName>
</protein>
<dbReference type="OrthoDB" id="3559580at2759"/>
<reference evidence="3" key="1">
    <citation type="journal article" date="2020" name="Stud. Mycol.">
        <title>101 Dothideomycetes genomes: a test case for predicting lifestyles and emergence of pathogens.</title>
        <authorList>
            <person name="Haridas S."/>
            <person name="Albert R."/>
            <person name="Binder M."/>
            <person name="Bloem J."/>
            <person name="Labutti K."/>
            <person name="Salamov A."/>
            <person name="Andreopoulos B."/>
            <person name="Baker S."/>
            <person name="Barry K."/>
            <person name="Bills G."/>
            <person name="Bluhm B."/>
            <person name="Cannon C."/>
            <person name="Castanera R."/>
            <person name="Culley D."/>
            <person name="Daum C."/>
            <person name="Ezra D."/>
            <person name="Gonzalez J."/>
            <person name="Henrissat B."/>
            <person name="Kuo A."/>
            <person name="Liang C."/>
            <person name="Lipzen A."/>
            <person name="Lutzoni F."/>
            <person name="Magnuson J."/>
            <person name="Mondo S."/>
            <person name="Nolan M."/>
            <person name="Ohm R."/>
            <person name="Pangilinan J."/>
            <person name="Park H.-J."/>
            <person name="Ramirez L."/>
            <person name="Alfaro M."/>
            <person name="Sun H."/>
            <person name="Tritt A."/>
            <person name="Yoshinaga Y."/>
            <person name="Zwiers L.-H."/>
            <person name="Turgeon B."/>
            <person name="Goodwin S."/>
            <person name="Spatafora J."/>
            <person name="Crous P."/>
            <person name="Grigoriev I."/>
        </authorList>
    </citation>
    <scope>NUCLEOTIDE SEQUENCE</scope>
    <source>
        <strain evidence="3">CBS 473.64</strain>
    </source>
</reference>
<evidence type="ECO:0000259" key="2">
    <source>
        <dbReference type="Pfam" id="PF20233"/>
    </source>
</evidence>
<keyword evidence="4" id="KW-1185">Reference proteome</keyword>
<evidence type="ECO:0000313" key="3">
    <source>
        <dbReference type="EMBL" id="KAF2646177.1"/>
    </source>
</evidence>
<dbReference type="PANTHER" id="PTHR35391:SF5">
    <property type="entry name" value="DUF6590 DOMAIN-CONTAINING PROTEIN"/>
    <property type="match status" value="1"/>
</dbReference>
<feature type="domain" description="DUF6590" evidence="2">
    <location>
        <begin position="173"/>
        <end position="320"/>
    </location>
</feature>